<dbReference type="AlphaFoldDB" id="A0A6G1X577"/>
<accession>A0A6G1X577</accession>
<evidence type="ECO:0000313" key="2">
    <source>
        <dbReference type="Proteomes" id="UP000480185"/>
    </source>
</evidence>
<evidence type="ECO:0008006" key="3">
    <source>
        <dbReference type="Google" id="ProtNLM"/>
    </source>
</evidence>
<protein>
    <recommendedName>
        <fullName evidence="3">Helix-turn-helix domain-containing protein</fullName>
    </recommendedName>
</protein>
<dbReference type="EMBL" id="WJNH01000003">
    <property type="protein sequence ID" value="MRG86030.1"/>
    <property type="molecule type" value="Genomic_DNA"/>
</dbReference>
<comment type="caution">
    <text evidence="1">The sequence shown here is derived from an EMBL/GenBank/DDBJ whole genome shotgun (WGS) entry which is preliminary data.</text>
</comment>
<evidence type="ECO:0000313" key="1">
    <source>
        <dbReference type="EMBL" id="MRG86030.1"/>
    </source>
</evidence>
<dbReference type="Proteomes" id="UP000480185">
    <property type="component" value="Unassembled WGS sequence"/>
</dbReference>
<name>A0A6G1X577_9BACI</name>
<dbReference type="OrthoDB" id="1047417at2"/>
<keyword evidence="2" id="KW-1185">Reference proteome</keyword>
<reference evidence="1 2" key="1">
    <citation type="submission" date="2019-11" db="EMBL/GenBank/DDBJ databases">
        <authorList>
            <person name="Li J."/>
        </authorList>
    </citation>
    <scope>NUCLEOTIDE SEQUENCE [LARGE SCALE GENOMIC DNA]</scope>
    <source>
        <strain evidence="1 2">J4</strain>
    </source>
</reference>
<dbReference type="RefSeq" id="WP_153727950.1">
    <property type="nucleotide sequence ID" value="NZ_WJNH01000003.1"/>
</dbReference>
<organism evidence="1 2">
    <name type="scientific">Salinibacillus xinjiangensis</name>
    <dbReference type="NCBI Taxonomy" id="1229268"/>
    <lineage>
        <taxon>Bacteria</taxon>
        <taxon>Bacillati</taxon>
        <taxon>Bacillota</taxon>
        <taxon>Bacilli</taxon>
        <taxon>Bacillales</taxon>
        <taxon>Bacillaceae</taxon>
        <taxon>Salinibacillus</taxon>
    </lineage>
</organism>
<proteinExistence type="predicted"/>
<sequence>MNYIKEIKAFYTQIQTNPISHNANSLWHALMHVNNLTGWKPQFTVAQSVLQSNSGLSKTSFKRARNELVEKGYIHYRTRGGNRAPEISNGQFVVHYGLQ</sequence>
<gene>
    <name evidence="1" type="ORF">GH754_06775</name>
</gene>